<protein>
    <submittedName>
        <fullName evidence="3">Uncharacterized protein</fullName>
    </submittedName>
</protein>
<evidence type="ECO:0000256" key="2">
    <source>
        <dbReference type="SAM" id="SignalP"/>
    </source>
</evidence>
<evidence type="ECO:0000313" key="3">
    <source>
        <dbReference type="EMBL" id="MBM0649675.1"/>
    </source>
</evidence>
<accession>A0ABS1YTE7</accession>
<dbReference type="EMBL" id="JAEUAH010000002">
    <property type="protein sequence ID" value="MBM0649675.1"/>
    <property type="molecule type" value="Genomic_DNA"/>
</dbReference>
<feature type="chain" id="PRO_5046306174" evidence="2">
    <location>
        <begin position="24"/>
        <end position="140"/>
    </location>
</feature>
<evidence type="ECO:0000313" key="4">
    <source>
        <dbReference type="Proteomes" id="UP000603506"/>
    </source>
</evidence>
<keyword evidence="1" id="KW-0472">Membrane</keyword>
<dbReference type="Proteomes" id="UP000603506">
    <property type="component" value="Unassembled WGS sequence"/>
</dbReference>
<name>A0ABS1YTE7_9FLAO</name>
<sequence length="140" mass="15583">MKCVTCILLFMLFISCNTKKVVAEKVATQTSELATVGSGFASLQHSLLSYQLSTVGPDAPLEYTHEVGGKVVERITLKGGTLSVVKSDEFKVSSSTTSVSSKTFSFTSTKHKQVQRTSFNYWWLLLLFLPLISYLLYKKR</sequence>
<keyword evidence="4" id="KW-1185">Reference proteome</keyword>
<keyword evidence="1" id="KW-0812">Transmembrane</keyword>
<evidence type="ECO:0000256" key="1">
    <source>
        <dbReference type="SAM" id="Phobius"/>
    </source>
</evidence>
<dbReference type="RefSeq" id="WP_203094468.1">
    <property type="nucleotide sequence ID" value="NZ_JAESPH010000022.1"/>
</dbReference>
<organism evidence="3 4">
    <name type="scientific">Capnocytophaga genosp. AHN8471</name>
    <dbReference type="NCBI Taxonomy" id="327574"/>
    <lineage>
        <taxon>Bacteria</taxon>
        <taxon>Pseudomonadati</taxon>
        <taxon>Bacteroidota</taxon>
        <taxon>Flavobacteriia</taxon>
        <taxon>Flavobacteriales</taxon>
        <taxon>Flavobacteriaceae</taxon>
        <taxon>Capnocytophaga</taxon>
    </lineage>
</organism>
<dbReference type="PROSITE" id="PS51257">
    <property type="entry name" value="PROKAR_LIPOPROTEIN"/>
    <property type="match status" value="1"/>
</dbReference>
<reference evidence="3 4" key="1">
    <citation type="submission" date="2021-01" db="EMBL/GenBank/DDBJ databases">
        <title>Evidence that Capnocytophaga endodontalis is a later homotypic synonym for Capnocytophaga genospecies AHN8471, and request for opinion on proposed recognition of strain AHN8471 as type strain of the species.</title>
        <authorList>
            <person name="Nicholson A.C."/>
            <person name="Hopper C.L."/>
            <person name="Gulvik C.A."/>
            <person name="Mcquiston J.R."/>
            <person name="Lau E.F."/>
        </authorList>
    </citation>
    <scope>NUCLEOTIDE SEQUENCE [LARGE SCALE GENOMIC DNA]</scope>
    <source>
        <strain evidence="3 4">AHN9576</strain>
    </source>
</reference>
<gene>
    <name evidence="3" type="ORF">JNB19_02695</name>
</gene>
<keyword evidence="1" id="KW-1133">Transmembrane helix</keyword>
<proteinExistence type="predicted"/>
<comment type="caution">
    <text evidence="3">The sequence shown here is derived from an EMBL/GenBank/DDBJ whole genome shotgun (WGS) entry which is preliminary data.</text>
</comment>
<feature type="transmembrane region" description="Helical" evidence="1">
    <location>
        <begin position="119"/>
        <end position="137"/>
    </location>
</feature>
<keyword evidence="2" id="KW-0732">Signal</keyword>
<feature type="signal peptide" evidence="2">
    <location>
        <begin position="1"/>
        <end position="23"/>
    </location>
</feature>